<keyword evidence="2" id="KW-1185">Reference proteome</keyword>
<accession>A0ABU2XI50</accession>
<evidence type="ECO:0000313" key="1">
    <source>
        <dbReference type="EMBL" id="MDT0545613.1"/>
    </source>
</evidence>
<name>A0ABU2XI50_9ACTN</name>
<reference evidence="1" key="1">
    <citation type="submission" date="2024-05" db="EMBL/GenBank/DDBJ databases">
        <title>30 novel species of actinomycetes from the DSMZ collection.</title>
        <authorList>
            <person name="Nouioui I."/>
        </authorList>
    </citation>
    <scope>NUCLEOTIDE SEQUENCE</scope>
    <source>
        <strain evidence="1">DSM 41529</strain>
    </source>
</reference>
<organism evidence="1 2">
    <name type="scientific">Streptomyces lonegramiae</name>
    <dbReference type="NCBI Taxonomy" id="3075524"/>
    <lineage>
        <taxon>Bacteria</taxon>
        <taxon>Bacillati</taxon>
        <taxon>Actinomycetota</taxon>
        <taxon>Actinomycetes</taxon>
        <taxon>Kitasatosporales</taxon>
        <taxon>Streptomycetaceae</taxon>
        <taxon>Streptomyces</taxon>
    </lineage>
</organism>
<gene>
    <name evidence="1" type="ORF">RND15_23280</name>
</gene>
<dbReference type="Proteomes" id="UP001180754">
    <property type="component" value="Unassembled WGS sequence"/>
</dbReference>
<protein>
    <submittedName>
        <fullName evidence="1">Uncharacterized protein</fullName>
    </submittedName>
</protein>
<comment type="caution">
    <text evidence="1">The sequence shown here is derived from an EMBL/GenBank/DDBJ whole genome shotgun (WGS) entry which is preliminary data.</text>
</comment>
<dbReference type="EMBL" id="JAVRFD010000011">
    <property type="protein sequence ID" value="MDT0545613.1"/>
    <property type="molecule type" value="Genomic_DNA"/>
</dbReference>
<sequence>MPYGDLWSPHALPSFVEFDERRRPAERILPPLAKLLLPQGVALEFHLVALFVAQTQARSGARWENQIPITKRSTGIAWVDLMAVPAKSSTGGGRPSSYTANKTRQLRASLNLLSNHRLVDIGDPGVRNRYEGFKLLSEDAASSAASFVEYRVPREHEPVIDVPFQFFTRGWVHLLTKSEIAAYFMWLSLSAESEWVTSLWRQRAGLFGLSRDVYDATQALAAYGLVDVLPSRERRQNGTWRNFSTGDKPYGNKIRVNRRGLWRPAPKAVEGVLRKTAALGKWSRVVGE</sequence>
<evidence type="ECO:0000313" key="2">
    <source>
        <dbReference type="Proteomes" id="UP001180754"/>
    </source>
</evidence>
<dbReference type="RefSeq" id="WP_311726096.1">
    <property type="nucleotide sequence ID" value="NZ_JAVRFD010000011.1"/>
</dbReference>
<proteinExistence type="predicted"/>